<keyword evidence="5" id="KW-0653">Protein transport</keyword>
<comment type="similarity">
    <text evidence="2">Belongs to the adaptor complexes large subunit family.</text>
</comment>
<feature type="compositionally biased region" description="Basic and acidic residues" evidence="7">
    <location>
        <begin position="305"/>
        <end position="329"/>
    </location>
</feature>
<evidence type="ECO:0000256" key="1">
    <source>
        <dbReference type="ARBA" id="ARBA00004308"/>
    </source>
</evidence>
<dbReference type="InterPro" id="IPR010474">
    <property type="entry name" value="AP3D_dom_metazoa"/>
</dbReference>
<feature type="compositionally biased region" description="Basic residues" evidence="7">
    <location>
        <begin position="426"/>
        <end position="438"/>
    </location>
</feature>
<protein>
    <submittedName>
        <fullName evidence="9">(diamondback moth) hypothetical protein</fullName>
    </submittedName>
</protein>
<organism evidence="9 10">
    <name type="scientific">Plutella xylostella</name>
    <name type="common">Diamondback moth</name>
    <name type="synonym">Plutella maculipennis</name>
    <dbReference type="NCBI Taxonomy" id="51655"/>
    <lineage>
        <taxon>Eukaryota</taxon>
        <taxon>Metazoa</taxon>
        <taxon>Ecdysozoa</taxon>
        <taxon>Arthropoda</taxon>
        <taxon>Hexapoda</taxon>
        <taxon>Insecta</taxon>
        <taxon>Pterygota</taxon>
        <taxon>Neoptera</taxon>
        <taxon>Endopterygota</taxon>
        <taxon>Lepidoptera</taxon>
        <taxon>Glossata</taxon>
        <taxon>Ditrysia</taxon>
        <taxon>Yponomeutoidea</taxon>
        <taxon>Plutellidae</taxon>
        <taxon>Plutella</taxon>
    </lineage>
</organism>
<reference evidence="9" key="1">
    <citation type="submission" date="2020-11" db="EMBL/GenBank/DDBJ databases">
        <authorList>
            <person name="Whiteford S."/>
        </authorList>
    </citation>
    <scope>NUCLEOTIDE SEQUENCE</scope>
</reference>
<keyword evidence="10" id="KW-1185">Reference proteome</keyword>
<dbReference type="GO" id="GO:0006623">
    <property type="term" value="P:protein targeting to vacuole"/>
    <property type="evidence" value="ECO:0007669"/>
    <property type="project" value="TreeGrafter"/>
</dbReference>
<dbReference type="GO" id="GO:0010008">
    <property type="term" value="C:endosome membrane"/>
    <property type="evidence" value="ECO:0007669"/>
    <property type="project" value="TreeGrafter"/>
</dbReference>
<dbReference type="GO" id="GO:0030123">
    <property type="term" value="C:AP-3 adaptor complex"/>
    <property type="evidence" value="ECO:0007669"/>
    <property type="project" value="InterPro"/>
</dbReference>
<evidence type="ECO:0000256" key="7">
    <source>
        <dbReference type="SAM" id="MobiDB-lite"/>
    </source>
</evidence>
<evidence type="ECO:0000256" key="4">
    <source>
        <dbReference type="ARBA" id="ARBA00022737"/>
    </source>
</evidence>
<evidence type="ECO:0000259" key="8">
    <source>
        <dbReference type="SMART" id="SM01354"/>
    </source>
</evidence>
<dbReference type="AlphaFoldDB" id="A0A8S4DX56"/>
<feature type="compositionally biased region" description="Basic residues" evidence="7">
    <location>
        <begin position="253"/>
        <end position="264"/>
    </location>
</feature>
<name>A0A8S4DX56_PLUXY</name>
<feature type="region of interest" description="Disordered" evidence="7">
    <location>
        <begin position="163"/>
        <end position="456"/>
    </location>
</feature>
<feature type="compositionally biased region" description="Basic and acidic residues" evidence="7">
    <location>
        <begin position="238"/>
        <end position="252"/>
    </location>
</feature>
<evidence type="ECO:0000256" key="5">
    <source>
        <dbReference type="ARBA" id="ARBA00022927"/>
    </source>
</evidence>
<evidence type="ECO:0000313" key="9">
    <source>
        <dbReference type="EMBL" id="CAG9107822.1"/>
    </source>
</evidence>
<feature type="compositionally biased region" description="Basic residues" evidence="7">
    <location>
        <begin position="366"/>
        <end position="375"/>
    </location>
</feature>
<keyword evidence="4" id="KW-0677">Repeat</keyword>
<comment type="subcellular location">
    <subcellularLocation>
        <location evidence="1">Endomembrane system</location>
    </subcellularLocation>
</comment>
<feature type="domain" description="AP-3 complex subunit delta" evidence="8">
    <location>
        <begin position="110"/>
        <end position="320"/>
    </location>
</feature>
<keyword evidence="6" id="KW-0472">Membrane</keyword>
<feature type="compositionally biased region" description="Polar residues" evidence="7">
    <location>
        <begin position="399"/>
        <end position="409"/>
    </location>
</feature>
<evidence type="ECO:0000256" key="6">
    <source>
        <dbReference type="ARBA" id="ARBA00023136"/>
    </source>
</evidence>
<dbReference type="Pfam" id="PF06375">
    <property type="entry name" value="AP3D1"/>
    <property type="match status" value="2"/>
</dbReference>
<feature type="region of interest" description="Disordered" evidence="7">
    <location>
        <begin position="54"/>
        <end position="143"/>
    </location>
</feature>
<proteinExistence type="inferred from homology"/>
<feature type="compositionally biased region" description="Basic and acidic residues" evidence="7">
    <location>
        <begin position="116"/>
        <end position="125"/>
    </location>
</feature>
<dbReference type="InterPro" id="IPR017105">
    <property type="entry name" value="AP3_complex_dsu"/>
</dbReference>
<dbReference type="PANTHER" id="PTHR22781:SF12">
    <property type="entry name" value="AP-3 COMPLEX SUBUNIT DELTA-1"/>
    <property type="match status" value="1"/>
</dbReference>
<accession>A0A8S4DX56</accession>
<evidence type="ECO:0000256" key="2">
    <source>
        <dbReference type="ARBA" id="ARBA00006613"/>
    </source>
</evidence>
<evidence type="ECO:0000313" key="10">
    <source>
        <dbReference type="Proteomes" id="UP000653454"/>
    </source>
</evidence>
<evidence type="ECO:0000256" key="3">
    <source>
        <dbReference type="ARBA" id="ARBA00022448"/>
    </source>
</evidence>
<comment type="caution">
    <text evidence="9">The sequence shown here is derived from an EMBL/GenBank/DDBJ whole genome shotgun (WGS) entry which is preliminary data.</text>
</comment>
<dbReference type="SMART" id="SM01354">
    <property type="entry name" value="BLVR"/>
    <property type="match status" value="1"/>
</dbReference>
<sequence length="456" mass="50842">MPVNFIVYAIYQNLNGLDPLEELANGEKAAPSFSNGLIEELAELFDGELKPVAPKAQKKVPMPPDLDLERWQAAGWSSDSSSSSDEEAREDATPPLFAPAAPAPRPPAQFTQDELDMLREARKAEQANNPHYLKDGSPRSYQQDDAPVAEIALEVPLQIHSESHTHTHTPRSYQQDDAPVAEIALEQDDAPVAEIALEVPLQIHSESHTHTHTPRSYQQDDAPVAELALEVPLQIHTKRSDKYLTRREDNNKKSKKPKKRKSKKAEKSILADSYSEDDDVSPTARPEVSVGGELPEGAASSDDEPPPRDEPHRALDLDLDLPLREEELLATRIQQYPLPESGQLKKTPKKKKSKKSESDQPSAKNDKKKKSKKTKKVVEEDLINTDYMIVEEGGDKPNSEQLTDQTTPVSEKRKKSKKDDKDKESKHKKPSKKDKHANKTGYEEALGISTPSKEVI</sequence>
<dbReference type="PANTHER" id="PTHR22781">
    <property type="entry name" value="DELTA ADAPTIN-RELATED"/>
    <property type="match status" value="1"/>
</dbReference>
<dbReference type="EMBL" id="CAJHNJ030000010">
    <property type="protein sequence ID" value="CAG9107822.1"/>
    <property type="molecule type" value="Genomic_DNA"/>
</dbReference>
<gene>
    <name evidence="9" type="ORF">PLXY2_LOCUS3923</name>
</gene>
<keyword evidence="3" id="KW-0813">Transport</keyword>
<dbReference type="GO" id="GO:0006896">
    <property type="term" value="P:Golgi to vacuole transport"/>
    <property type="evidence" value="ECO:0007669"/>
    <property type="project" value="TreeGrafter"/>
</dbReference>
<dbReference type="Proteomes" id="UP000653454">
    <property type="component" value="Unassembled WGS sequence"/>
</dbReference>